<dbReference type="Gene3D" id="3.40.50.300">
    <property type="entry name" value="P-loop containing nucleotide triphosphate hydrolases"/>
    <property type="match status" value="2"/>
</dbReference>
<dbReference type="RefSeq" id="WP_255034789.1">
    <property type="nucleotide sequence ID" value="NZ_CP101414.1"/>
</dbReference>
<evidence type="ECO:0000313" key="13">
    <source>
        <dbReference type="EMBL" id="MDC4181702.1"/>
    </source>
</evidence>
<keyword evidence="8 11" id="KW-0378">Hydrolase</keyword>
<dbReference type="InterPro" id="IPR051268">
    <property type="entry name" value="Type-I_R_enzyme_R_subunit"/>
</dbReference>
<evidence type="ECO:0000256" key="9">
    <source>
        <dbReference type="ARBA" id="ARBA00022840"/>
    </source>
</evidence>
<dbReference type="InterPro" id="IPR004473">
    <property type="entry name" value="Restrct_endonuc_typeI_HsdR"/>
</dbReference>
<dbReference type="CDD" id="cd18800">
    <property type="entry name" value="SF2_C_EcoR124I-like"/>
    <property type="match status" value="1"/>
</dbReference>
<dbReference type="GO" id="GO:0009035">
    <property type="term" value="F:type I site-specific deoxyribonuclease activity"/>
    <property type="evidence" value="ECO:0007669"/>
    <property type="project" value="UniProtKB-EC"/>
</dbReference>
<dbReference type="EMBL" id="JAJHZM010000002">
    <property type="protein sequence ID" value="MDC4181702.1"/>
    <property type="molecule type" value="Genomic_DNA"/>
</dbReference>
<organism evidence="13 14">
    <name type="scientific">Mycoplasma bradburyae</name>
    <dbReference type="NCBI Taxonomy" id="2963128"/>
    <lineage>
        <taxon>Bacteria</taxon>
        <taxon>Bacillati</taxon>
        <taxon>Mycoplasmatota</taxon>
        <taxon>Mollicutes</taxon>
        <taxon>Mycoplasmataceae</taxon>
        <taxon>Mycoplasma</taxon>
    </lineage>
</organism>
<gene>
    <name evidence="13" type="ORF">LNO68_00655</name>
</gene>
<evidence type="ECO:0000256" key="1">
    <source>
        <dbReference type="ARBA" id="ARBA00000851"/>
    </source>
</evidence>
<reference evidence="13" key="1">
    <citation type="submission" date="2021-11" db="EMBL/GenBank/DDBJ databases">
        <title>Description of Mycoplasma bradburyaesp. nov.from sea birds: a tribute to a great mycoplasmologist.</title>
        <authorList>
            <person name="Ramirez A.S."/>
            <person name="Poveda C."/>
            <person name="Suarez-Perez A."/>
            <person name="Rosales R.S."/>
            <person name="Dijkman R."/>
            <person name="Feberwee A."/>
            <person name="Spergser J."/>
            <person name="Szostak M.P."/>
            <person name="Ressel L."/>
            <person name="Calabuig P."/>
            <person name="Catania S."/>
            <person name="Gobbo F."/>
            <person name="Timofte D."/>
            <person name="Poveda J.B."/>
        </authorList>
    </citation>
    <scope>NUCLEOTIDE SEQUENCE [LARGE SCALE GENOMIC DNA]</scope>
    <source>
        <strain evidence="13">T158</strain>
    </source>
</reference>
<keyword evidence="10 11" id="KW-0238">DNA-binding</keyword>
<comment type="catalytic activity">
    <reaction evidence="1 11">
        <text>Endonucleolytic cleavage of DNA to give random double-stranded fragments with terminal 5'-phosphates, ATP is simultaneously hydrolyzed.</text>
        <dbReference type="EC" id="3.1.21.3"/>
    </reaction>
</comment>
<dbReference type="Proteomes" id="UP001220940">
    <property type="component" value="Unassembled WGS sequence"/>
</dbReference>
<dbReference type="InterPro" id="IPR040980">
    <property type="entry name" value="SWI2_SNF2"/>
</dbReference>
<evidence type="ECO:0000256" key="7">
    <source>
        <dbReference type="ARBA" id="ARBA00022759"/>
    </source>
</evidence>
<dbReference type="Gene3D" id="3.90.1570.50">
    <property type="match status" value="1"/>
</dbReference>
<comment type="similarity">
    <text evidence="2 11">Belongs to the HsdR family.</text>
</comment>
<evidence type="ECO:0000256" key="2">
    <source>
        <dbReference type="ARBA" id="ARBA00008598"/>
    </source>
</evidence>
<evidence type="ECO:0000256" key="3">
    <source>
        <dbReference type="ARBA" id="ARBA00011296"/>
    </source>
</evidence>
<dbReference type="NCBIfam" id="TIGR00348">
    <property type="entry name" value="hsdR"/>
    <property type="match status" value="1"/>
</dbReference>
<evidence type="ECO:0000256" key="8">
    <source>
        <dbReference type="ARBA" id="ARBA00022801"/>
    </source>
</evidence>
<dbReference type="PROSITE" id="PS51192">
    <property type="entry name" value="HELICASE_ATP_BIND_1"/>
    <property type="match status" value="1"/>
</dbReference>
<evidence type="ECO:0000313" key="14">
    <source>
        <dbReference type="Proteomes" id="UP001220940"/>
    </source>
</evidence>
<dbReference type="Pfam" id="PF22679">
    <property type="entry name" value="T1R_D3-like"/>
    <property type="match status" value="1"/>
</dbReference>
<dbReference type="InterPro" id="IPR014001">
    <property type="entry name" value="Helicase_ATP-bd"/>
</dbReference>
<dbReference type="Pfam" id="PF18766">
    <property type="entry name" value="SWI2_SNF2"/>
    <property type="match status" value="1"/>
</dbReference>
<keyword evidence="6 11" id="KW-0680">Restriction system</keyword>
<keyword evidence="5 11" id="KW-0547">Nucleotide-binding</keyword>
<keyword evidence="9 11" id="KW-0067">ATP-binding</keyword>
<evidence type="ECO:0000259" key="12">
    <source>
        <dbReference type="PROSITE" id="PS51192"/>
    </source>
</evidence>
<protein>
    <recommendedName>
        <fullName evidence="11">Type I restriction enzyme endonuclease subunit</fullName>
        <shortName evidence="11">R protein</shortName>
        <ecNumber evidence="11">3.1.21.3</ecNumber>
    </recommendedName>
</protein>
<dbReference type="CDD" id="cd22332">
    <property type="entry name" value="HsdR_N"/>
    <property type="match status" value="1"/>
</dbReference>
<accession>A0ABT5GAJ3</accession>
<evidence type="ECO:0000256" key="10">
    <source>
        <dbReference type="ARBA" id="ARBA00023125"/>
    </source>
</evidence>
<dbReference type="SMART" id="SM00487">
    <property type="entry name" value="DEXDc"/>
    <property type="match status" value="1"/>
</dbReference>
<comment type="subunit">
    <text evidence="3 11">The type I restriction/modification system is composed of three polypeptides R, M and S.</text>
</comment>
<name>A0ABT5GAJ3_9MOLU</name>
<evidence type="ECO:0000256" key="5">
    <source>
        <dbReference type="ARBA" id="ARBA00022741"/>
    </source>
</evidence>
<dbReference type="PANTHER" id="PTHR30195:SF15">
    <property type="entry name" value="TYPE I RESTRICTION ENZYME HINDI ENDONUCLEASE SUBUNIT"/>
    <property type="match status" value="1"/>
</dbReference>
<evidence type="ECO:0000256" key="6">
    <source>
        <dbReference type="ARBA" id="ARBA00022747"/>
    </source>
</evidence>
<evidence type="ECO:0000256" key="11">
    <source>
        <dbReference type="RuleBase" id="RU364115"/>
    </source>
</evidence>
<dbReference type="PANTHER" id="PTHR30195">
    <property type="entry name" value="TYPE I SITE-SPECIFIC DEOXYRIBONUCLEASE PROTEIN SUBUNIT M AND R"/>
    <property type="match status" value="1"/>
</dbReference>
<dbReference type="InterPro" id="IPR055180">
    <property type="entry name" value="HsdR_RecA-like_helicase_dom_2"/>
</dbReference>
<dbReference type="Pfam" id="PF04313">
    <property type="entry name" value="HSDR_N"/>
    <property type="match status" value="1"/>
</dbReference>
<comment type="caution">
    <text evidence="13">The sequence shown here is derived from an EMBL/GenBank/DDBJ whole genome shotgun (WGS) entry which is preliminary data.</text>
</comment>
<proteinExistence type="inferred from homology"/>
<dbReference type="InterPro" id="IPR007409">
    <property type="entry name" value="Restrct_endonuc_type1_HsdR_N"/>
</dbReference>
<keyword evidence="14" id="KW-1185">Reference proteome</keyword>
<sequence length="1059" mass="124482">MTNKKSLFNEKTRVQLPAIVHLTRLGYQYIGKITEEMKGDFYDPETNILIKIFKEQFTKLNPNHVDKFEEIIRDIKVDLNNDDLGKSFYKKLISVSPYKFIDFENIDNNTFHVTGEFSCKNGDDEFRPDITLFINGLPLVFIEVKQPNNNGGMLEESKRMAKSRFPNNKFRRFINITQLMIFSNNMEYDKKGGIIPIEGVFYCTASKKEALFNCFREENPKNEDIAPYIKNYQYKVLDRDIERKILSDFNCQVIHTTPEYQTNININTPTNRTLTSMCSKERLLFIIKYGIAYVNDQKEVDGKINFIEQKHIMRYQQLFAALSIIEKLNEGVRSGIIWHTQGSGKTALSYYLNSILKDYYAKKNIVAKFYFIVDRIDLLEQATQEFEARGCYVKKINSKYELMKQFRNNQSLEGSSGQNEISVVNIQKFAEDKDKIELNDYGTNLQRIFIIDEAHRGYNPKGCFLANLFNSDKNSIKIALTGTPLLAEERSSWKIFGNYIHTYYYDKSIQDGYTVKIIREDIKTSYKEKLNKIYDELKCILKNNKLGKDSIVEHENYVKELIKYIISDLKEFRTIRNDNTLGGMVICRSSEQAKKFASLFNEVQNEVNNSLSNEKDKSYFKIGLILHDVDDKEARKRMILDYKKNMSIDILVVFNMLLTGFDAPRLKRLYFGRKLQDHNLLQAITRVNRPYKNNRYGYLIDFADIKKNFNQTNEAYLKELNRFNVGNQIGIDANNTLSNIIEDPEVLIENLKEAKQALFEFTIDNLEVFNKEISEIKDKKNLLRLKYALESAKDSFNIITTFGDDELKNRIQNLQIDKLPQMLSVTQKRINIINQKDMILSDDYNQQTINAAMAEIDFSFEKIGEEELSLISGDNELKTKWEEMIKKFGEYIDPEDPEYLKLKNMFFQKMKDDGFAISSFDEFNDKKEFIDEIINSLKELKRKDDVLLKKYNGDEKYMRIHKRIKEENINKEKEKSNPIISNQDEEIVNTLNVIKTNVDNKVYDRYDILKKEAYFKQEIKKNITIALKELNVRNERKDRDFILSIIKEEYLSQYNNMFN</sequence>
<dbReference type="EC" id="3.1.21.3" evidence="11"/>
<dbReference type="InterPro" id="IPR027417">
    <property type="entry name" value="P-loop_NTPase"/>
</dbReference>
<evidence type="ECO:0000256" key="4">
    <source>
        <dbReference type="ARBA" id="ARBA00022722"/>
    </source>
</evidence>
<comment type="function">
    <text evidence="11">Subunit R is required for both nuclease and ATPase activities, but not for modification.</text>
</comment>
<feature type="domain" description="Helicase ATP-binding" evidence="12">
    <location>
        <begin position="326"/>
        <end position="502"/>
    </location>
</feature>
<keyword evidence="4" id="KW-0540">Nuclease</keyword>
<dbReference type="SUPFAM" id="SSF52540">
    <property type="entry name" value="P-loop containing nucleoside triphosphate hydrolases"/>
    <property type="match status" value="2"/>
</dbReference>
<keyword evidence="7" id="KW-0255">Endonuclease</keyword>